<dbReference type="PANTHER" id="PTHR42869:SF1">
    <property type="entry name" value="SLL0572 PROTEIN"/>
    <property type="match status" value="1"/>
</dbReference>
<protein>
    <submittedName>
        <fullName evidence="1">GTPase</fullName>
    </submittedName>
</protein>
<dbReference type="CDD" id="cd01983">
    <property type="entry name" value="SIMIBI"/>
    <property type="match status" value="1"/>
</dbReference>
<dbReference type="InterPro" id="IPR027417">
    <property type="entry name" value="P-loop_NTPase"/>
</dbReference>
<dbReference type="InterPro" id="IPR053199">
    <property type="entry name" value="cDPG_synthetase-like"/>
</dbReference>
<gene>
    <name evidence="1" type="ORF">ENM84_05230</name>
</gene>
<sequence>MVKKVIIMGAGGRDFHNYNVLFKNNSEYRVVAFTATQIPGIEYKRFPPSLSGPLYPEGIPIYPEEMLPSLIARFKVDEVIFSYSDLTYEELGKKISLVLSASASFRLINPFETMIDSIKPVLAVTATKTGAGKSTVSRALAYEMIKRNLKFIVVRHPMVYGDIEKMVVQEFNSINDLDRYDLTIEEREEYEHYLKIGVRVLAGIDYIKILHKAENEADIILWDGGNNDTPFYRPWYQITVTDAIRPGIELNSYPGEINVRLANTIIITKVSQARDEYINKIIENIKSVNRRANIVKADMEIEVDKPKLLEGRRALIIEDAPSITHGGLPYGAGYIAALKYGAEIVNPKPHAKGIIKEIYEKYSHIGSVLPSIGYTKQQLHDLEETINNINCDVIVIGTPADITRVIRVNKPTVKVNFNLKIIDGMSIKEIIEEFLEVISRDFKAI</sequence>
<dbReference type="Gene3D" id="3.40.50.720">
    <property type="entry name" value="NAD(P)-binding Rossmann-like Domain"/>
    <property type="match status" value="1"/>
</dbReference>
<reference evidence="1" key="1">
    <citation type="journal article" date="2020" name="mSystems">
        <title>Genome- and Community-Level Interaction Insights into Carbon Utilization and Element Cycling Functions of Hydrothermarchaeota in Hydrothermal Sediment.</title>
        <authorList>
            <person name="Zhou Z."/>
            <person name="Liu Y."/>
            <person name="Xu W."/>
            <person name="Pan J."/>
            <person name="Luo Z.H."/>
            <person name="Li M."/>
        </authorList>
    </citation>
    <scope>NUCLEOTIDE SEQUENCE [LARGE SCALE GENOMIC DNA]</scope>
    <source>
        <strain evidence="1">SpSt-1121</strain>
    </source>
</reference>
<name>A0A7C5TIA4_9CREN</name>
<dbReference type="PANTHER" id="PTHR42869">
    <property type="entry name" value="SLL0572 PROTEIN"/>
    <property type="match status" value="1"/>
</dbReference>
<dbReference type="SUPFAM" id="SSF52540">
    <property type="entry name" value="P-loop containing nucleoside triphosphate hydrolases"/>
    <property type="match status" value="1"/>
</dbReference>
<accession>A0A7C5TIA4</accession>
<proteinExistence type="predicted"/>
<evidence type="ECO:0000313" key="1">
    <source>
        <dbReference type="EMBL" id="HHP82051.1"/>
    </source>
</evidence>
<dbReference type="AlphaFoldDB" id="A0A7C5TIA4"/>
<organism evidence="1">
    <name type="scientific">Ignisphaera aggregans</name>
    <dbReference type="NCBI Taxonomy" id="334771"/>
    <lineage>
        <taxon>Archaea</taxon>
        <taxon>Thermoproteota</taxon>
        <taxon>Thermoprotei</taxon>
        <taxon>Desulfurococcales</taxon>
        <taxon>Desulfurococcaceae</taxon>
        <taxon>Ignisphaera</taxon>
    </lineage>
</organism>
<dbReference type="EMBL" id="DRZI01000220">
    <property type="protein sequence ID" value="HHP82051.1"/>
    <property type="molecule type" value="Genomic_DNA"/>
</dbReference>
<comment type="caution">
    <text evidence="1">The sequence shown here is derived from an EMBL/GenBank/DDBJ whole genome shotgun (WGS) entry which is preliminary data.</text>
</comment>